<sequence length="57" mass="5885">MIFLGKLADEAAPDLAALVSVGGGIAHRPEADGLVGVDQAFLAQRDRVGFCGLIYAQ</sequence>
<dbReference type="Proteomes" id="UP000295680">
    <property type="component" value="Unassembled WGS sequence"/>
</dbReference>
<dbReference type="EMBL" id="SLWS01000007">
    <property type="protein sequence ID" value="TCO55679.1"/>
    <property type="molecule type" value="Genomic_DNA"/>
</dbReference>
<evidence type="ECO:0000313" key="1">
    <source>
        <dbReference type="EMBL" id="TCO55679.1"/>
    </source>
</evidence>
<proteinExistence type="predicted"/>
<accession>A0A4R2JH25</accession>
<dbReference type="AlphaFoldDB" id="A0A4R2JH25"/>
<evidence type="ECO:0000313" key="2">
    <source>
        <dbReference type="Proteomes" id="UP000295680"/>
    </source>
</evidence>
<protein>
    <submittedName>
        <fullName evidence="1">Uncharacterized protein</fullName>
    </submittedName>
</protein>
<dbReference type="RefSeq" id="WP_165960691.1">
    <property type="nucleotide sequence ID" value="NZ_SLWS01000007.1"/>
</dbReference>
<comment type="caution">
    <text evidence="1">The sequence shown here is derived from an EMBL/GenBank/DDBJ whole genome shotgun (WGS) entry which is preliminary data.</text>
</comment>
<keyword evidence="2" id="KW-1185">Reference proteome</keyword>
<name>A0A4R2JH25_9PSEU</name>
<gene>
    <name evidence="1" type="ORF">EV192_107101</name>
</gene>
<organism evidence="1 2">
    <name type="scientific">Actinocrispum wychmicini</name>
    <dbReference type="NCBI Taxonomy" id="1213861"/>
    <lineage>
        <taxon>Bacteria</taxon>
        <taxon>Bacillati</taxon>
        <taxon>Actinomycetota</taxon>
        <taxon>Actinomycetes</taxon>
        <taxon>Pseudonocardiales</taxon>
        <taxon>Pseudonocardiaceae</taxon>
        <taxon>Actinocrispum</taxon>
    </lineage>
</organism>
<reference evidence="1 2" key="1">
    <citation type="submission" date="2019-03" db="EMBL/GenBank/DDBJ databases">
        <title>Genomic Encyclopedia of Type Strains, Phase IV (KMG-IV): sequencing the most valuable type-strain genomes for metagenomic binning, comparative biology and taxonomic classification.</title>
        <authorList>
            <person name="Goeker M."/>
        </authorList>
    </citation>
    <scope>NUCLEOTIDE SEQUENCE [LARGE SCALE GENOMIC DNA]</scope>
    <source>
        <strain evidence="1 2">DSM 45934</strain>
    </source>
</reference>